<dbReference type="EMBL" id="CP022535">
    <property type="protein sequence ID" value="ASP28149.1"/>
    <property type="molecule type" value="Genomic_DNA"/>
</dbReference>
<proteinExistence type="predicted"/>
<feature type="coiled-coil region" evidence="1">
    <location>
        <begin position="379"/>
        <end position="413"/>
    </location>
</feature>
<keyword evidence="3" id="KW-1185">Reference proteome</keyword>
<sequence>MHVKKLIVKNFVTPGVQSFEFNEDGELINGNFLNPYILRNINDLINGLWIENTISFEKYYPKFAKKINERDMDLQIDALFELSKDELVSMNRILKDLGNRTPYLSRVYYYSIKCVYPYIFPIITIVPADDHHAEDVPFGLGLHYDKFFRPNISKKEIITNTGIKAVGLIRDKYFQYLSKKVDDDYLLIHREYLDLIKSLFRFDNDFIKKLGKIIYEINDGDIINFGDQEGFFLTVPEFNNYLDSFHVLRENSELKEDFLTLLFDTYLVDLQWIYSVKSANDIYEMKTNLLNNHCDKSFYSKELLDFFNFEFDMISDSFDFTNIVELNEHKLDKSLIADEIVKDRKIITIYKDETNETLPEKPTDTKSLKTYKIQRAQSIRRLRDQVRLSKKEKVQKQKRIKELMSRIKKQQQAKK</sequence>
<dbReference type="RefSeq" id="WP_094048623.1">
    <property type="nucleotide sequence ID" value="NZ_CP022535.1"/>
</dbReference>
<keyword evidence="1" id="KW-0175">Coiled coil</keyword>
<gene>
    <name evidence="2" type="ORF">SCORR_v1c03750</name>
</gene>
<evidence type="ECO:0000313" key="3">
    <source>
        <dbReference type="Proteomes" id="UP000203229"/>
    </source>
</evidence>
<accession>A0A222ENS7</accession>
<organism evidence="2 3">
    <name type="scientific">Spiroplasma corruscae</name>
    <dbReference type="NCBI Taxonomy" id="216934"/>
    <lineage>
        <taxon>Bacteria</taxon>
        <taxon>Bacillati</taxon>
        <taxon>Mycoplasmatota</taxon>
        <taxon>Mollicutes</taxon>
        <taxon>Entomoplasmatales</taxon>
        <taxon>Spiroplasmataceae</taxon>
        <taxon>Spiroplasma</taxon>
    </lineage>
</organism>
<reference evidence="2 3" key="1">
    <citation type="submission" date="2017-07" db="EMBL/GenBank/DDBJ databases">
        <title>Complete genome sequence of Spiroplasma corruscae EC-1 (DSM 19793).</title>
        <authorList>
            <person name="Tsai Y.-M."/>
            <person name="Lo W.-S."/>
            <person name="Kuo C.-H."/>
        </authorList>
    </citation>
    <scope>NUCLEOTIDE SEQUENCE [LARGE SCALE GENOMIC DNA]</scope>
    <source>
        <strain evidence="2 3">EC-1</strain>
    </source>
</reference>
<dbReference type="OrthoDB" id="388193at2"/>
<dbReference type="Proteomes" id="UP000203229">
    <property type="component" value="Chromosome"/>
</dbReference>
<evidence type="ECO:0000313" key="2">
    <source>
        <dbReference type="EMBL" id="ASP28149.1"/>
    </source>
</evidence>
<dbReference type="AlphaFoldDB" id="A0A222ENS7"/>
<name>A0A222ENS7_9MOLU</name>
<protein>
    <submittedName>
        <fullName evidence="2">Uncharacterized protein</fullName>
    </submittedName>
</protein>
<evidence type="ECO:0000256" key="1">
    <source>
        <dbReference type="SAM" id="Coils"/>
    </source>
</evidence>
<dbReference type="KEGG" id="scou:SCORR_v1c03750"/>